<dbReference type="Proteomes" id="UP000317881">
    <property type="component" value="Unassembled WGS sequence"/>
</dbReference>
<name>A0A4Y3VSV5_9ACTN</name>
<evidence type="ECO:0000313" key="1">
    <source>
        <dbReference type="EMBL" id="GEC08749.1"/>
    </source>
</evidence>
<gene>
    <name evidence="1" type="ORF">SSP24_64040</name>
</gene>
<proteinExistence type="predicted"/>
<reference evidence="1 2" key="1">
    <citation type="submission" date="2019-06" db="EMBL/GenBank/DDBJ databases">
        <title>Whole genome shotgun sequence of Streptomyces spinoverrucosus NBRC 14228.</title>
        <authorList>
            <person name="Hosoyama A."/>
            <person name="Uohara A."/>
            <person name="Ohji S."/>
            <person name="Ichikawa N."/>
        </authorList>
    </citation>
    <scope>NUCLEOTIDE SEQUENCE [LARGE SCALE GENOMIC DNA]</scope>
    <source>
        <strain evidence="1 2">NBRC 14228</strain>
    </source>
</reference>
<dbReference type="Pfam" id="PF13563">
    <property type="entry name" value="2_5_RNA_ligase2"/>
    <property type="match status" value="1"/>
</dbReference>
<sequence>MEDDDTHGFQAGQSGLIVRVPEAEPAVRGWRDRLDPSARGGVPAHVTVLFPFLDASRIDQGVCAAIGEVLGRHQSFEARFDHCGRFPGVLYLAPEPDTHFRCLTEAMVERWPEHPPFGGQFDDVVPHLTVAQGQDEAVVEQVEADLLTGLPIVAQVSSVDLLVNDGRRWRQRASFPLGQPAGHGAFGVLGDVSGRR</sequence>
<protein>
    <recommendedName>
        <fullName evidence="3">2'-5' RNA ligase</fullName>
    </recommendedName>
</protein>
<dbReference type="AlphaFoldDB" id="A0A4Y3VSV5"/>
<organism evidence="1 2">
    <name type="scientific">Streptomyces spinoverrucosus</name>
    <dbReference type="NCBI Taxonomy" id="284043"/>
    <lineage>
        <taxon>Bacteria</taxon>
        <taxon>Bacillati</taxon>
        <taxon>Actinomycetota</taxon>
        <taxon>Actinomycetes</taxon>
        <taxon>Kitasatosporales</taxon>
        <taxon>Streptomycetaceae</taxon>
        <taxon>Streptomyces</taxon>
    </lineage>
</organism>
<evidence type="ECO:0008006" key="3">
    <source>
        <dbReference type="Google" id="ProtNLM"/>
    </source>
</evidence>
<keyword evidence="2" id="KW-1185">Reference proteome</keyword>
<dbReference type="EMBL" id="BJND01000057">
    <property type="protein sequence ID" value="GEC08749.1"/>
    <property type="molecule type" value="Genomic_DNA"/>
</dbReference>
<dbReference type="OrthoDB" id="2082235at2"/>
<evidence type="ECO:0000313" key="2">
    <source>
        <dbReference type="Proteomes" id="UP000317881"/>
    </source>
</evidence>
<dbReference type="RefSeq" id="WP_141313462.1">
    <property type="nucleotide sequence ID" value="NZ_BJND01000057.1"/>
</dbReference>
<dbReference type="InterPro" id="IPR009097">
    <property type="entry name" value="Cyclic_Pdiesterase"/>
</dbReference>
<comment type="caution">
    <text evidence="1">The sequence shown here is derived from an EMBL/GenBank/DDBJ whole genome shotgun (WGS) entry which is preliminary data.</text>
</comment>
<dbReference type="SUPFAM" id="SSF55144">
    <property type="entry name" value="LigT-like"/>
    <property type="match status" value="1"/>
</dbReference>
<dbReference type="Gene3D" id="3.90.1140.10">
    <property type="entry name" value="Cyclic phosphodiesterase"/>
    <property type="match status" value="1"/>
</dbReference>
<accession>A0A4Y3VSV5</accession>